<name>A0ABY6E4Q0_9ACTN</name>
<dbReference type="InterPro" id="IPR006094">
    <property type="entry name" value="Oxid_FAD_bind_N"/>
</dbReference>
<evidence type="ECO:0000313" key="8">
    <source>
        <dbReference type="Proteomes" id="UP001061298"/>
    </source>
</evidence>
<evidence type="ECO:0000313" key="7">
    <source>
        <dbReference type="EMBL" id="UXY21655.1"/>
    </source>
</evidence>
<evidence type="ECO:0000256" key="3">
    <source>
        <dbReference type="ARBA" id="ARBA00022630"/>
    </source>
</evidence>
<accession>A0ABY6E4Q0</accession>
<dbReference type="PANTHER" id="PTHR42973:SF39">
    <property type="entry name" value="FAD-BINDING PCMH-TYPE DOMAIN-CONTAINING PROTEIN"/>
    <property type="match status" value="1"/>
</dbReference>
<dbReference type="Pfam" id="PF01565">
    <property type="entry name" value="FAD_binding_4"/>
    <property type="match status" value="1"/>
</dbReference>
<comment type="cofactor">
    <cofactor evidence="1">
        <name>FAD</name>
        <dbReference type="ChEBI" id="CHEBI:57692"/>
    </cofactor>
</comment>
<keyword evidence="4" id="KW-0274">FAD</keyword>
<keyword evidence="3" id="KW-0285">Flavoprotein</keyword>
<dbReference type="RefSeq" id="WP_263231738.1">
    <property type="nucleotide sequence ID" value="NZ_CP106793.1"/>
</dbReference>
<protein>
    <submittedName>
        <fullName evidence="7">FAD-binding oxidoreductase</fullName>
    </submittedName>
</protein>
<sequence length="514" mass="55539">MVRSRGCGPLHDFSRRGLLKATAAAGAGAVAVPGVMAAEAPSASAATKRPGGAKCKPAELTGRIVRPNDSGYTDARLGWDQLFSHYPLVIVFAQNTQDVVNALTWARQNDVALRVRSGRHSLEGWSNVDNGLVIDISELKSVHIDAGSHIATVGAGLNQLEAVTTLAKQNLAVTTGTEGSVGLSGATLGGGFGFLTRWLGMACDSLVGAEIVVPSGDECAEVIKADLHHDSDLLWALRGAGNGNFGIVTSLTYKVAPLKSVTYLTATWKGIGDLHAIFDAYQRTAPTTDDRLGTQLEIHRNQIFLFGVLPEGTPDEAKQLLAPILSIDSPDVTTQVGNWGDVYAGFQIPTELEPANWKFFSQFTRKPFPSEAIDIVTSFVKDAPTDDTNFFVQAFGGNVRKSPRGGTAFPHRDALFYSEPGVGWGKRGTQPGVCDPLTSRCQAWIAEFSQALRPYVNGAYVNVPNIGQQDWETAYWDSNFDRLREIKAKYDPHNVFQYEQSIPPASSRSEHEHR</sequence>
<evidence type="ECO:0000256" key="1">
    <source>
        <dbReference type="ARBA" id="ARBA00001974"/>
    </source>
</evidence>
<dbReference type="PROSITE" id="PS51387">
    <property type="entry name" value="FAD_PCMH"/>
    <property type="match status" value="1"/>
</dbReference>
<dbReference type="InterPro" id="IPR006311">
    <property type="entry name" value="TAT_signal"/>
</dbReference>
<dbReference type="EMBL" id="CP106793">
    <property type="protein sequence ID" value="UXY21655.1"/>
    <property type="molecule type" value="Genomic_DNA"/>
</dbReference>
<dbReference type="PANTHER" id="PTHR42973">
    <property type="entry name" value="BINDING OXIDOREDUCTASE, PUTATIVE (AFU_ORTHOLOGUE AFUA_1G17690)-RELATED"/>
    <property type="match status" value="1"/>
</dbReference>
<dbReference type="InterPro" id="IPR016167">
    <property type="entry name" value="FAD-bd_PCMH_sub1"/>
</dbReference>
<keyword evidence="5" id="KW-0560">Oxidoreductase</keyword>
<keyword evidence="8" id="KW-1185">Reference proteome</keyword>
<dbReference type="Pfam" id="PF08031">
    <property type="entry name" value="BBE"/>
    <property type="match status" value="1"/>
</dbReference>
<dbReference type="Gene3D" id="3.30.465.10">
    <property type="match status" value="1"/>
</dbReference>
<reference evidence="7" key="1">
    <citation type="submission" date="2022-10" db="EMBL/GenBank/DDBJ databases">
        <authorList>
            <person name="Mo P."/>
        </authorList>
    </citation>
    <scope>NUCLEOTIDE SEQUENCE</scope>
    <source>
        <strain evidence="7">HUAS 13-4</strain>
    </source>
</reference>
<feature type="domain" description="FAD-binding PCMH-type" evidence="6">
    <location>
        <begin position="83"/>
        <end position="258"/>
    </location>
</feature>
<dbReference type="PROSITE" id="PS51318">
    <property type="entry name" value="TAT"/>
    <property type="match status" value="1"/>
</dbReference>
<proteinExistence type="inferred from homology"/>
<dbReference type="InterPro" id="IPR016166">
    <property type="entry name" value="FAD-bd_PCMH"/>
</dbReference>
<evidence type="ECO:0000256" key="2">
    <source>
        <dbReference type="ARBA" id="ARBA00005466"/>
    </source>
</evidence>
<evidence type="ECO:0000259" key="6">
    <source>
        <dbReference type="PROSITE" id="PS51387"/>
    </source>
</evidence>
<dbReference type="InterPro" id="IPR012951">
    <property type="entry name" value="BBE"/>
</dbReference>
<dbReference type="Proteomes" id="UP001061298">
    <property type="component" value="Chromosome"/>
</dbReference>
<dbReference type="InterPro" id="IPR036318">
    <property type="entry name" value="FAD-bd_PCMH-like_sf"/>
</dbReference>
<comment type="similarity">
    <text evidence="2">Belongs to the oxygen-dependent FAD-linked oxidoreductase family.</text>
</comment>
<evidence type="ECO:0000256" key="4">
    <source>
        <dbReference type="ARBA" id="ARBA00022827"/>
    </source>
</evidence>
<dbReference type="Gene3D" id="3.40.462.20">
    <property type="match status" value="1"/>
</dbReference>
<organism evidence="7 8">
    <name type="scientific">Streptomyces cynarae</name>
    <dbReference type="NCBI Taxonomy" id="2981134"/>
    <lineage>
        <taxon>Bacteria</taxon>
        <taxon>Bacillati</taxon>
        <taxon>Actinomycetota</taxon>
        <taxon>Actinomycetes</taxon>
        <taxon>Kitasatosporales</taxon>
        <taxon>Streptomycetaceae</taxon>
        <taxon>Streptomyces</taxon>
    </lineage>
</organism>
<gene>
    <name evidence="7" type="ORF">N8I84_25360</name>
</gene>
<dbReference type="InterPro" id="IPR050416">
    <property type="entry name" value="FAD-linked_Oxidoreductase"/>
</dbReference>
<dbReference type="Gene3D" id="3.30.43.10">
    <property type="entry name" value="Uridine Diphospho-n-acetylenolpyruvylglucosamine Reductase, domain 2"/>
    <property type="match status" value="1"/>
</dbReference>
<evidence type="ECO:0000256" key="5">
    <source>
        <dbReference type="ARBA" id="ARBA00023002"/>
    </source>
</evidence>
<dbReference type="InterPro" id="IPR016169">
    <property type="entry name" value="FAD-bd_PCMH_sub2"/>
</dbReference>
<dbReference type="SUPFAM" id="SSF56176">
    <property type="entry name" value="FAD-binding/transporter-associated domain-like"/>
    <property type="match status" value="1"/>
</dbReference>